<dbReference type="PROSITE" id="PS52019">
    <property type="entry name" value="PKS_MFAS_DH"/>
    <property type="match status" value="1"/>
</dbReference>
<feature type="compositionally biased region" description="Polar residues" evidence="5">
    <location>
        <begin position="2883"/>
        <end position="2905"/>
    </location>
</feature>
<feature type="domain" description="Ketosynthase family 3 (KS3)" evidence="7">
    <location>
        <begin position="1180"/>
        <end position="1626"/>
    </location>
</feature>
<feature type="region of interest" description="Disordered" evidence="5">
    <location>
        <begin position="2765"/>
        <end position="2794"/>
    </location>
</feature>
<dbReference type="InterPro" id="IPR057326">
    <property type="entry name" value="KR_dom"/>
</dbReference>
<dbReference type="InterPro" id="IPR016039">
    <property type="entry name" value="Thiolase-like"/>
</dbReference>
<reference evidence="9 10" key="1">
    <citation type="journal article" date="2009" name="Environ. Microbiol.">
        <title>Genome sequence of Desulfobacterium autotrophicum HRM2, a marine sulfate reducer oxidizing organic carbon completely to carbon dioxide.</title>
        <authorList>
            <person name="Strittmatter A.W."/>
            <person name="Liesegang H."/>
            <person name="Rabus R."/>
            <person name="Decker I."/>
            <person name="Amann J."/>
            <person name="Andres S."/>
            <person name="Henne A."/>
            <person name="Fricke W.F."/>
            <person name="Martinez-Arias R."/>
            <person name="Bartels D."/>
            <person name="Goesmann A."/>
            <person name="Krause L."/>
            <person name="Puehler A."/>
            <person name="Klenk H.P."/>
            <person name="Richter M."/>
            <person name="Schuler M."/>
            <person name="Gloeckner F.O."/>
            <person name="Meyerdierks A."/>
            <person name="Gottschalk G."/>
            <person name="Amann R."/>
        </authorList>
    </citation>
    <scope>NUCLEOTIDE SEQUENCE [LARGE SCALE GENOMIC DNA]</scope>
    <source>
        <strain evidence="10">ATCC 43914 / DSM 3382 / HRM2</strain>
    </source>
</reference>
<dbReference type="InterPro" id="IPR001227">
    <property type="entry name" value="Ac_transferase_dom_sf"/>
</dbReference>
<dbReference type="InterPro" id="IPR014030">
    <property type="entry name" value="Ketoacyl_synth_N"/>
</dbReference>
<dbReference type="InterPro" id="IPR014031">
    <property type="entry name" value="Ketoacyl_synth_C"/>
</dbReference>
<keyword evidence="10" id="KW-1185">Reference proteome</keyword>
<dbReference type="GO" id="GO:0005737">
    <property type="term" value="C:cytoplasm"/>
    <property type="evidence" value="ECO:0007669"/>
    <property type="project" value="TreeGrafter"/>
</dbReference>
<dbReference type="EMBL" id="CP001087">
    <property type="protein sequence ID" value="ACN16274.1"/>
    <property type="molecule type" value="Genomic_DNA"/>
</dbReference>
<keyword evidence="3" id="KW-0808">Transferase</keyword>
<dbReference type="InterPro" id="IPR016035">
    <property type="entry name" value="Acyl_Trfase/lysoPLipase"/>
</dbReference>
<dbReference type="Gene3D" id="3.40.366.10">
    <property type="entry name" value="Malonyl-Coenzyme A Acyl Carrier Protein, domain 2"/>
    <property type="match status" value="1"/>
</dbReference>
<feature type="region of interest" description="Disordered" evidence="5">
    <location>
        <begin position="2639"/>
        <end position="2660"/>
    </location>
</feature>
<dbReference type="eggNOG" id="COG3321">
    <property type="taxonomic scope" value="Bacteria"/>
</dbReference>
<dbReference type="Gene3D" id="3.10.129.110">
    <property type="entry name" value="Polyketide synthase dehydratase"/>
    <property type="match status" value="1"/>
</dbReference>
<dbReference type="SMART" id="SM00822">
    <property type="entry name" value="PKS_KR"/>
    <property type="match status" value="1"/>
</dbReference>
<dbReference type="Gene3D" id="3.20.20.70">
    <property type="entry name" value="Aldolase class I"/>
    <property type="match status" value="2"/>
</dbReference>
<evidence type="ECO:0000259" key="7">
    <source>
        <dbReference type="PROSITE" id="PS52004"/>
    </source>
</evidence>
<dbReference type="PROSITE" id="PS50075">
    <property type="entry name" value="CARRIER"/>
    <property type="match status" value="3"/>
</dbReference>
<dbReference type="InterPro" id="IPR049900">
    <property type="entry name" value="PKS_mFAS_DH"/>
</dbReference>
<dbReference type="HOGENOM" id="CLU_000022_30_2_7"/>
<dbReference type="Gene3D" id="3.40.47.10">
    <property type="match status" value="4"/>
</dbReference>
<dbReference type="SMART" id="SM00827">
    <property type="entry name" value="PKS_AT"/>
    <property type="match status" value="1"/>
</dbReference>
<dbReference type="eggNOG" id="COG1028">
    <property type="taxonomic scope" value="Bacteria"/>
</dbReference>
<evidence type="ECO:0000313" key="10">
    <source>
        <dbReference type="Proteomes" id="UP000000442"/>
    </source>
</evidence>
<dbReference type="PANTHER" id="PTHR43775:SF37">
    <property type="entry name" value="SI:DKEY-61P9.11"/>
    <property type="match status" value="1"/>
</dbReference>
<keyword evidence="1" id="KW-0596">Phosphopantetheine</keyword>
<feature type="region of interest" description="Disordered" evidence="5">
    <location>
        <begin position="1997"/>
        <end position="2030"/>
    </location>
</feature>
<dbReference type="Pfam" id="PF00109">
    <property type="entry name" value="ketoacyl-synt"/>
    <property type="match status" value="3"/>
</dbReference>
<dbReference type="PROSITE" id="PS00606">
    <property type="entry name" value="KS3_1"/>
    <property type="match status" value="2"/>
</dbReference>
<feature type="domain" description="Carrier" evidence="6">
    <location>
        <begin position="2795"/>
        <end position="2871"/>
    </location>
</feature>
<feature type="domain" description="Ketosynthase family 3 (KS3)" evidence="7">
    <location>
        <begin position="2080"/>
        <end position="2587"/>
    </location>
</feature>
<dbReference type="Pfam" id="PF02801">
    <property type="entry name" value="Ketoacyl-synt_C"/>
    <property type="match status" value="3"/>
</dbReference>
<feature type="active site" description="Proton donor; for dehydratase activity" evidence="4">
    <location>
        <position position="3761"/>
    </location>
</feature>
<dbReference type="GO" id="GO:0004312">
    <property type="term" value="F:fatty acid synthase activity"/>
    <property type="evidence" value="ECO:0007669"/>
    <property type="project" value="TreeGrafter"/>
</dbReference>
<feature type="domain" description="Ketosynthase family 3 (KS3)" evidence="7">
    <location>
        <begin position="696"/>
        <end position="1158"/>
    </location>
</feature>
<evidence type="ECO:0000256" key="4">
    <source>
        <dbReference type="PROSITE-ProRule" id="PRU01363"/>
    </source>
</evidence>
<evidence type="ECO:0000259" key="8">
    <source>
        <dbReference type="PROSITE" id="PS52019"/>
    </source>
</evidence>
<name>C0QLH0_DESAH</name>
<feature type="region of interest" description="C-terminal hotdog fold" evidence="4">
    <location>
        <begin position="3698"/>
        <end position="3844"/>
    </location>
</feature>
<feature type="domain" description="Carrier" evidence="6">
    <location>
        <begin position="2687"/>
        <end position="2763"/>
    </location>
</feature>
<dbReference type="SUPFAM" id="SSF47336">
    <property type="entry name" value="ACP-like"/>
    <property type="match status" value="3"/>
</dbReference>
<dbReference type="InterPro" id="IPR050091">
    <property type="entry name" value="PKS_NRPS_Biosynth_Enz"/>
</dbReference>
<feature type="region of interest" description="Disordered" evidence="5">
    <location>
        <begin position="2985"/>
        <end position="3023"/>
    </location>
</feature>
<feature type="domain" description="PKS/mFAS DH" evidence="8">
    <location>
        <begin position="3549"/>
        <end position="3844"/>
    </location>
</feature>
<organism evidence="9 10">
    <name type="scientific">Desulforapulum autotrophicum (strain ATCC 43914 / DSM 3382 / VKM B-1955 / HRM2)</name>
    <name type="common">Desulfobacterium autotrophicum</name>
    <dbReference type="NCBI Taxonomy" id="177437"/>
    <lineage>
        <taxon>Bacteria</taxon>
        <taxon>Pseudomonadati</taxon>
        <taxon>Thermodesulfobacteriota</taxon>
        <taxon>Desulfobacteria</taxon>
        <taxon>Desulfobacterales</taxon>
        <taxon>Desulfobacteraceae</taxon>
        <taxon>Desulforapulum</taxon>
    </lineage>
</organism>
<dbReference type="Pfam" id="PF08659">
    <property type="entry name" value="KR"/>
    <property type="match status" value="1"/>
</dbReference>
<dbReference type="Gene3D" id="1.10.1200.10">
    <property type="entry name" value="ACP-like"/>
    <property type="match status" value="3"/>
</dbReference>
<dbReference type="SUPFAM" id="SSF51412">
    <property type="entry name" value="Inosine monophosphate dehydrogenase (IMPDH)"/>
    <property type="match status" value="2"/>
</dbReference>
<dbReference type="InterPro" id="IPR036291">
    <property type="entry name" value="NAD(P)-bd_dom_sf"/>
</dbReference>
<dbReference type="Pfam" id="PF14765">
    <property type="entry name" value="PS-DH"/>
    <property type="match status" value="1"/>
</dbReference>
<dbReference type="PANTHER" id="PTHR43775">
    <property type="entry name" value="FATTY ACID SYNTHASE"/>
    <property type="match status" value="1"/>
</dbReference>
<dbReference type="RefSeq" id="WP_015905036.1">
    <property type="nucleotide sequence ID" value="NC_012108.1"/>
</dbReference>
<dbReference type="InterPro" id="IPR042104">
    <property type="entry name" value="PKS_dehydratase_sf"/>
</dbReference>
<dbReference type="Gene3D" id="3.40.50.720">
    <property type="entry name" value="NAD(P)-binding Rossmann-like Domain"/>
    <property type="match status" value="1"/>
</dbReference>
<dbReference type="InterPro" id="IPR049551">
    <property type="entry name" value="PKS_DH_C"/>
</dbReference>
<dbReference type="SUPFAM" id="SSF53901">
    <property type="entry name" value="Thiolase-like"/>
    <property type="match status" value="4"/>
</dbReference>
<dbReference type="GO" id="GO:0004315">
    <property type="term" value="F:3-oxoacyl-[acyl-carrier-protein] synthase activity"/>
    <property type="evidence" value="ECO:0007669"/>
    <property type="project" value="InterPro"/>
</dbReference>
<dbReference type="SUPFAM" id="SSF51735">
    <property type="entry name" value="NAD(P)-binding Rossmann-fold domains"/>
    <property type="match status" value="2"/>
</dbReference>
<dbReference type="OrthoDB" id="5476655at2"/>
<feature type="domain" description="Carrier" evidence="6">
    <location>
        <begin position="2903"/>
        <end position="2979"/>
    </location>
</feature>
<dbReference type="Proteomes" id="UP000000442">
    <property type="component" value="Chromosome"/>
</dbReference>
<sequence>MITRLFNSRLPLMVYNPAKVFSLDFFINAYRAGALPVFDTEFMLDHDILEGIKRLATANILFGVRVVGPSQTLLNNIKALDLTNLNCLVLPFSGTDNPDEFKENLEGFFETKIILEVREISMNKAIETVDPHGLVLRGNEACGRVSNFSAFILMQWYLKNQARPVIIHGGVGRYTAAGMFAAGVSGVVLDSQLWLSKQSPLSENFKKLLATVDESDSLEIILDNHTRYRVFAKLGTKIARDLKERAIILVDDNQAGETLYREIGEQLTALDDDTTTPVQSLFYLGQDAFFAKDFSRDSTDLDTIISTFFTTIGRNLDLVDRFDPMQPGTALAEEHGTRLPLIQGPMANITDNTDFANQVLEAGALPFFAVGSLPETLADTMLNNAHTKVKTFGAGLVGIRAFNPAIESHMEMVKKYKVPFALFAGGGASQAQALEKEGTKVYLHTPSISMLNSAAKNNCTRFILEGREAGGHVGSLSSLVLWEAGVSKLLNGTDFDLGNLSLVFAGGISTRYGSWFISGLASVLAEKGVKIGIQVGSAYLFSQEIVKTGSIKAQYQEIISKENETMVIGESVGLASRTAPNEFARMMIQTERQMIQDHKPLEQRKRSFEKRNIGSLLIGAKGFLPDFKKPGKNNFTYFEGAEQLNRGNFLVGESLAYFNNPISLADIHATLFDHKKGLIQNLGALEIFSSDQNSINDEIAVIGMGCVLPGAKSPEELWTAILERRYSIREMPETRMRRDLYYDADKSAEDKSYTLLAGQVEDYTFDHERFGYTPEKAANLSRSQQMLLDATYQAVEASGYLGKDNHFQCEDPERTAVIVATCLGNELGNNLQLKYHFPEIVAMLQRTEAYSTLTDQEKKTIKDQLQTGLEADNPGYDPVHGMLLNIEASRVAKHLGVRGTNYVVDAACASSFTAIDAAQGELLSGEVDQVIVGGVNTHLAPESFVGFCKMGALSAKGSFPFDERADGFVLGEGATTFILKRMKDAIRDKDNILGIIKSVGSSSDGKGKAIAAPNKAGQIFSLERCFERMKSDVKPSDIDFIEAHGTSTIMGDQAEIETLKNFYKGCKVGISSLKSQIGHLLGGAGAAGLAKAILAVKNGILPPNGQFKRLSSNHNLTDTDLYIIEEQKPWITQNNATRKAAVSAYGFGGINYHLVVEESRSDYQPVERSIFKDTDYDFNDDRIVMAGVGVCLPGAGNCEAFWERLESGEKQLSPIPEDRFSNDVYASFDKDSIYYLPKVKAGVITDFKFNNAKYRTPPKTVRSLERGQLFGLDAADEAITRSNLGPLLALGNRTGVILGTIPGERQNKNILRVRKLLVAEIVAKTPGVEKAQAVADELLATIRETIPANNEDTTPGLLSNIIAGRIANHFGLNGANYVVDASCASSVIAMRNGARSLRFKDLDYVLVGGVDANLYPAVLMAFKRLGLLSDDECNFFDSRAKGYVMGEGAAIHVLTTYKKARENNMPILAELNGITVKSSVPDHLLAPSENTFVRTINQCYQRTNIRKQEINHLDLFAFSNILGDMIERQVTEKCFTTPLYCGNVKPQFGYFKAANPAVALAKLALMNNRRVVLPDFNFSPDHSTMAKSKTLKHCDGMITIKGDRPVRFASNVNGIGGNHCHTIITTLPASLVKMNSPASDSTAVTAAIDIQAHPPATAVSYSADKQGKKQRIVALVSGQGSQRPGMMKALYEKNADIRRTMDQGEKIFLNERGYSLLEIMFGKDKRLNLTENTQPAVFLSSAALFHHLAAQGFNPDLFIGHSVGEYTALYCSGMLDFDDAMRLIIKRSDLMGQASLKHPGKIMVVFKNERDTATLIRESFLSQIYITNKNSENQTAVSGKADAIDAFCTFLAEKGVVHKRLDLSGAFHTPLFNEAARELREFLDTLVFNETRFDRIVSNVTARPYPENRKQVKDLLARQITSPVEFIGSIEEVYAAGKTHFIEIGPSRLLVNLLKNINIVDYKTAVTIDARKGEIESFKECKNYLKSINSIFTRRHMAPQPKDQPEQTRSDNTQAPVAGESRTGLLHDSPNGSDQIAMDLDFATFKLENKAMADKLFYEEYLRQQQEAAMDAVRRFNFITEPIVISGVSVGLPGKGKRVFAKDNFDQILAGTNFIEPLDLEDQKRITDKNITRLFKQPDGNARFMEITRTEDVIHLAGQLGYFDLTDEYGIKAQYDVSMSLAVAAGIEALKDAGIPLVMQYKKASTGTRMIPDGFALPKEMQEDTGIIITSLFPNSETLINEMEKYLYDKLYLKPYEAFENIYYYLMQEIKEITVKERLTDWFFKIKSNKRTDLGAYTFDRNFLANHCPLGAAHLAQIIRAKGPNTLVSSACASTTQAMGIAEDWIRVGRCKRVLVVGGENATSKAQNQWVGSGFLALGAATVKKRVSEAAKPFDTDRNGTILGSGAVGILVERQSTVKARGMNGQAEILGTHMANSAFHTFNIDVPHMASEMQRFIHMVEQRHNLKTEEYADKMLFMSHETYTPARGGSADAEVTALNATFKEHTKKICISNTKGFTGHTLGAAVEDVVLVKALQYRKAPPIANLKNIPDHFKELNFCRGNAIDAEYGLHLAAGFGSHFAFVFVRRIQENTFTNNPAYTAWLEKISESKGPELKIIDNTLCLVEGGTLPDLDGRKKATIKTGSPAQQDIRTETPDPLRQDRPMETTVLKESVQTAMPTATAASATGKTLETVKKIIAEQTGYTTDMLESDLDLEADLGIDTVKQVEIFAKAASHFGLSVPEDLKLRELNTIEKLVTFLDAMAGSDDTPAEVSSKPSTAEVTTHPSETVSGTQATETLETVKKIIAEQTGYTTDMLEPDLDLEADLGIDTVKQVEIFAKAASHFGLSVPEDLKLRELNTIAKLVTFLDAMAGPDDTPPEGGNKPSNDQYKATPSEASPGSQATDTVETVKEIIAEQTGYSTDMLEPDLDLEADLGIDTVKQVEIFAKAASHFGLDVPEDVKLRDLNTIAKLADHMAQRLNTITTAEKAPANQAPEKVTAPETSQTAATPALKTEDLPGGHAPLTPVKRLVVRTKETPKPRAGGNPFKGKTVVVTLDSHGFADSLIKAVAAKKGRVITLGPNDGADIKVDLADLNQVQQAVEGLTKHHKSIHGVIHLAHLDDYFNKGEGHALVNDLETNRAVKSLFVIIKALFAPLDRQESLIASLGFNSVVFPYQRDCGPIHPGSAGISGLLKTVAKEMSHTRVKFVDFTADPHAATVEKTIALFMDELCCQDNRCEVGFQGEKRHVLALDQQMAVKGASMIPKGGTLLVTGGARGITYEIMKQVVTIYGTDLIILGSSDIYALDPSFMAEGLGEPEIMALVKPTMPKARPLEIRQRVDRIVKMREAAANLALLESLGAKVTYHAVDVTDLDKVQRAIAAHERIDGVIHAAGVEMSQFIPKKTLTDFERVMDVKVKGMVNLLTAMADRDYRFFCTFSSVTARFGNEGQADYTAANDFITKLALEQQQLHPERKFKVYSWTAWSGAGMATHPTVMKVLEERGLQFLPLDQGIRAFMSDLHDTTDTEVVFSGLDYDFDRDGLLGDPLNPDTPFLDDMVSRDGTSLTFERTLDLDRDLFLLNHAMGDVPVFLGATGIETLVEVATALSSAQGLTTTKMPELSNFKIPYGIKILKRRPKELLISAAATQNDRFDCTITSQFKNPGGVAMGAPTRHYEGTLRFLNPPVEKERIDLPEFCPVTFDGELEEIVYHPNRLFMDGLFNTIVDVNSFDGTTLVTTVKDSSVQPFFKDITEPKLITPVVLIDAMFQTGGLLEFFTSSQTVLPYAIGRMTVHGKVEKGKPYFCITTKSHSDKETNTYQLQLVDDRGNLFVEVVDFQMVRLNKLAEEDRIAHRITFGKTVSA</sequence>
<protein>
    <submittedName>
        <fullName evidence="9">Predicted polyketide synthase</fullName>
    </submittedName>
</protein>
<feature type="active site" description="Proton acceptor; for dehydratase activity" evidence="4">
    <location>
        <position position="3580"/>
    </location>
</feature>
<dbReference type="Pfam" id="PF00550">
    <property type="entry name" value="PP-binding"/>
    <property type="match status" value="3"/>
</dbReference>
<dbReference type="STRING" id="177437.HRM2_31930"/>
<accession>C0QLH0</accession>
<dbReference type="InterPro" id="IPR013968">
    <property type="entry name" value="PKS_KR"/>
</dbReference>
<feature type="compositionally biased region" description="Basic and acidic residues" evidence="5">
    <location>
        <begin position="2650"/>
        <end position="2660"/>
    </location>
</feature>
<evidence type="ECO:0000256" key="2">
    <source>
        <dbReference type="ARBA" id="ARBA00022553"/>
    </source>
</evidence>
<dbReference type="GO" id="GO:0006633">
    <property type="term" value="P:fatty acid biosynthetic process"/>
    <property type="evidence" value="ECO:0007669"/>
    <property type="project" value="InterPro"/>
</dbReference>
<dbReference type="GO" id="GO:0071770">
    <property type="term" value="P:DIM/DIP cell wall layer assembly"/>
    <property type="evidence" value="ECO:0007669"/>
    <property type="project" value="TreeGrafter"/>
</dbReference>
<dbReference type="CDD" id="cd00833">
    <property type="entry name" value="PKS"/>
    <property type="match status" value="2"/>
</dbReference>
<dbReference type="CDD" id="cd08953">
    <property type="entry name" value="KR_2_SDR_x"/>
    <property type="match status" value="1"/>
</dbReference>
<dbReference type="SMART" id="SM00825">
    <property type="entry name" value="PKS_KS"/>
    <property type="match status" value="1"/>
</dbReference>
<feature type="region of interest" description="Disordered" evidence="5">
    <location>
        <begin position="2870"/>
        <end position="2905"/>
    </location>
</feature>
<dbReference type="eggNOG" id="COG0236">
    <property type="taxonomic scope" value="Bacteria"/>
</dbReference>
<evidence type="ECO:0000313" key="9">
    <source>
        <dbReference type="EMBL" id="ACN16274.1"/>
    </source>
</evidence>
<dbReference type="eggNOG" id="COG0304">
    <property type="taxonomic scope" value="Bacteria"/>
</dbReference>
<feature type="compositionally biased region" description="Polar residues" evidence="5">
    <location>
        <begin position="2774"/>
        <end position="2794"/>
    </location>
</feature>
<dbReference type="InterPro" id="IPR014043">
    <property type="entry name" value="Acyl_transferase_dom"/>
</dbReference>
<dbReference type="InterPro" id="IPR009081">
    <property type="entry name" value="PP-bd_ACP"/>
</dbReference>
<evidence type="ECO:0000256" key="3">
    <source>
        <dbReference type="ARBA" id="ARBA00022679"/>
    </source>
</evidence>
<proteinExistence type="predicted"/>
<evidence type="ECO:0000256" key="5">
    <source>
        <dbReference type="SAM" id="MobiDB-lite"/>
    </source>
</evidence>
<gene>
    <name evidence="9" type="ordered locus">HRM2_31930</name>
</gene>
<dbReference type="PROSITE" id="PS52004">
    <property type="entry name" value="KS3_2"/>
    <property type="match status" value="3"/>
</dbReference>
<dbReference type="Gene3D" id="3.30.70.250">
    <property type="entry name" value="Malonyl-CoA ACP transacylase, ACP-binding"/>
    <property type="match status" value="1"/>
</dbReference>
<dbReference type="SUPFAM" id="SSF55048">
    <property type="entry name" value="Probable ACP-binding domain of malonyl-CoA ACP transacylase"/>
    <property type="match status" value="1"/>
</dbReference>
<dbReference type="InterPro" id="IPR013785">
    <property type="entry name" value="Aldolase_TIM"/>
</dbReference>
<dbReference type="InterPro" id="IPR018201">
    <property type="entry name" value="Ketoacyl_synth_AS"/>
</dbReference>
<dbReference type="Pfam" id="PF00698">
    <property type="entry name" value="Acyl_transf_1"/>
    <property type="match status" value="1"/>
</dbReference>
<dbReference type="SUPFAM" id="SSF52151">
    <property type="entry name" value="FabD/lysophospholipase-like"/>
    <property type="match status" value="1"/>
</dbReference>
<evidence type="ECO:0000256" key="1">
    <source>
        <dbReference type="ARBA" id="ARBA00022450"/>
    </source>
</evidence>
<keyword evidence="2" id="KW-0597">Phosphoprotein</keyword>
<dbReference type="InterPro" id="IPR016036">
    <property type="entry name" value="Malonyl_transacylase_ACP-bd"/>
</dbReference>
<feature type="region of interest" description="N-terminal hotdog fold" evidence="4">
    <location>
        <begin position="3549"/>
        <end position="3683"/>
    </location>
</feature>
<dbReference type="InterPro" id="IPR036736">
    <property type="entry name" value="ACP-like_sf"/>
</dbReference>
<dbReference type="KEGG" id="dat:HRM2_31930"/>
<dbReference type="eggNOG" id="COG2070">
    <property type="taxonomic scope" value="Bacteria"/>
</dbReference>
<dbReference type="GO" id="GO:0005886">
    <property type="term" value="C:plasma membrane"/>
    <property type="evidence" value="ECO:0007669"/>
    <property type="project" value="TreeGrafter"/>
</dbReference>
<evidence type="ECO:0000259" key="6">
    <source>
        <dbReference type="PROSITE" id="PS50075"/>
    </source>
</evidence>
<dbReference type="InterPro" id="IPR020841">
    <property type="entry name" value="PKS_Beta-ketoAc_synthase_dom"/>
</dbReference>